<dbReference type="EMBL" id="CP003360">
    <property type="protein sequence ID" value="AFM23894.1"/>
    <property type="molecule type" value="Genomic_DNA"/>
</dbReference>
<evidence type="ECO:0000313" key="1">
    <source>
        <dbReference type="EMBL" id="AFM23894.1"/>
    </source>
</evidence>
<gene>
    <name evidence="1" type="ordered locus">Desti_1181</name>
</gene>
<accession>I4C2V3</accession>
<name>I4C2V3_DESTA</name>
<dbReference type="HOGENOM" id="CLU_3373420_0_0_7"/>
<reference evidence="2" key="1">
    <citation type="submission" date="2012-06" db="EMBL/GenBank/DDBJ databases">
        <title>Complete sequence of chromosome of Desulfomonile tiedjei DSM 6799.</title>
        <authorList>
            <person name="Lucas S."/>
            <person name="Copeland A."/>
            <person name="Lapidus A."/>
            <person name="Glavina del Rio T."/>
            <person name="Dalin E."/>
            <person name="Tice H."/>
            <person name="Bruce D."/>
            <person name="Goodwin L."/>
            <person name="Pitluck S."/>
            <person name="Peters L."/>
            <person name="Ovchinnikova G."/>
            <person name="Zeytun A."/>
            <person name="Lu M."/>
            <person name="Kyrpides N."/>
            <person name="Mavromatis K."/>
            <person name="Ivanova N."/>
            <person name="Brettin T."/>
            <person name="Detter J.C."/>
            <person name="Han C."/>
            <person name="Larimer F."/>
            <person name="Land M."/>
            <person name="Hauser L."/>
            <person name="Markowitz V."/>
            <person name="Cheng J.-F."/>
            <person name="Hugenholtz P."/>
            <person name="Woyke T."/>
            <person name="Wu D."/>
            <person name="Spring S."/>
            <person name="Schroeder M."/>
            <person name="Brambilla E."/>
            <person name="Klenk H.-P."/>
            <person name="Eisen J.A."/>
        </authorList>
    </citation>
    <scope>NUCLEOTIDE SEQUENCE [LARGE SCALE GENOMIC DNA]</scope>
    <source>
        <strain evidence="2">ATCC 49306 / DSM 6799 / DCB-1</strain>
    </source>
</reference>
<sequence length="34" mass="3522">MPGVIAIPGFFFLVVLAADEDGNSGMKMYSAAVC</sequence>
<evidence type="ECO:0000313" key="2">
    <source>
        <dbReference type="Proteomes" id="UP000006055"/>
    </source>
</evidence>
<organism evidence="1 2">
    <name type="scientific">Desulfomonile tiedjei (strain ATCC 49306 / DSM 6799 / DCB-1)</name>
    <dbReference type="NCBI Taxonomy" id="706587"/>
    <lineage>
        <taxon>Bacteria</taxon>
        <taxon>Pseudomonadati</taxon>
        <taxon>Thermodesulfobacteriota</taxon>
        <taxon>Desulfomonilia</taxon>
        <taxon>Desulfomonilales</taxon>
        <taxon>Desulfomonilaceae</taxon>
        <taxon>Desulfomonile</taxon>
    </lineage>
</organism>
<keyword evidence="2" id="KW-1185">Reference proteome</keyword>
<dbReference type="KEGG" id="dti:Desti_1181"/>
<protein>
    <submittedName>
        <fullName evidence="1">Uncharacterized protein</fullName>
    </submittedName>
</protein>
<dbReference type="AlphaFoldDB" id="I4C2V3"/>
<proteinExistence type="predicted"/>
<dbReference type="Proteomes" id="UP000006055">
    <property type="component" value="Chromosome"/>
</dbReference>